<dbReference type="Proteomes" id="UP000294597">
    <property type="component" value="Unassembled WGS sequence"/>
</dbReference>
<reference evidence="8 9" key="1">
    <citation type="submission" date="2019-03" db="EMBL/GenBank/DDBJ databases">
        <title>Flavobacterium TSA-D2 sp. nov., isolated from arctic soil.</title>
        <authorList>
            <person name="Chaudhary D.K."/>
        </authorList>
    </citation>
    <scope>NUCLEOTIDE SEQUENCE [LARGE SCALE GENOMIC DNA]</scope>
    <source>
        <strain evidence="8 9">TSA-D2</strain>
    </source>
</reference>
<feature type="binding site" evidence="6">
    <location>
        <begin position="32"/>
        <end position="39"/>
    </location>
    <ligand>
        <name>ATP</name>
        <dbReference type="ChEBI" id="CHEBI:30616"/>
    </ligand>
</feature>
<evidence type="ECO:0000256" key="1">
    <source>
        <dbReference type="ARBA" id="ARBA00022741"/>
    </source>
</evidence>
<evidence type="ECO:0000313" key="8">
    <source>
        <dbReference type="EMBL" id="TDE05367.1"/>
    </source>
</evidence>
<gene>
    <name evidence="8" type="ORF">E0F98_04435</name>
</gene>
<dbReference type="AlphaFoldDB" id="A0A4R5CZP4"/>
<dbReference type="EMBL" id="SMFO01000002">
    <property type="protein sequence ID" value="TDE05367.1"/>
    <property type="molecule type" value="Genomic_DNA"/>
</dbReference>
<keyword evidence="4 6" id="KW-0067">ATP-binding</keyword>
<evidence type="ECO:0000256" key="6">
    <source>
        <dbReference type="PROSITE-ProRule" id="PRU00560"/>
    </source>
</evidence>
<dbReference type="InterPro" id="IPR014016">
    <property type="entry name" value="UvrD-like_ATP-bd"/>
</dbReference>
<dbReference type="InterPro" id="IPR027417">
    <property type="entry name" value="P-loop_NTPase"/>
</dbReference>
<organism evidence="8 9">
    <name type="scientific">Flavobacterium hiemivividum</name>
    <dbReference type="NCBI Taxonomy" id="2541734"/>
    <lineage>
        <taxon>Bacteria</taxon>
        <taxon>Pseudomonadati</taxon>
        <taxon>Bacteroidota</taxon>
        <taxon>Flavobacteriia</taxon>
        <taxon>Flavobacteriales</taxon>
        <taxon>Flavobacteriaceae</taxon>
        <taxon>Flavobacterium</taxon>
    </lineage>
</organism>
<sequence>MTTYNNDIDKNVDVEIYDCIDPTNPKSFFLFAGAGSGKTRTLVNVLSQFKENYGKVFKLKNKKIAIITYTNAAADEINHRLAYDPIFSVSTIHSFCWDLIQNFTTDIKAWLVVDLKKSIDDLNIQLSKSRDPNNKTSVTNKRKIESKTKRLDSLHKISKFIYNPNGDNLTKDSLNHAEVISIASHFIASKDLFKQILINKYPIVLIDESQDTKKDLIEALFSLQSLNVEKFSLGLFGDTMQRIYSDGKEKLGEDLPPDWLKPVKQMNHRSKSRIIELINKIREDGDQQQQIPRIENSGGVVRFFIVQRGLDKLSTEESIKQKMSSITEDDKWTDKNIPKDKKYIPVKTLTLEHHMAAVRMGFSTFFNPLYSVDKMKTGLLDGSSSSVNFFIKIILPLLLAHKSNNSFEIANIIKKQSPLFDKENIKNESDKISILKTANTNVEKLLKLWDDNKSPILLEILNNINGSKLFKLPADLKLAIERSSITRVETGEEEEEDDELLLAWDIALNADFNEIIKYNDYISENSGFGTHQGVKGLEYDRVMVVIDDVEAKGFMFSYDKLFGTKSLTPADNKNIADGKETGIDRTSRLFYVACSRAKESLAIVAYTDSSTTLKKNLLDFGWLREEEIEIV</sequence>
<proteinExistence type="predicted"/>
<comment type="caution">
    <text evidence="8">The sequence shown here is derived from an EMBL/GenBank/DDBJ whole genome shotgun (WGS) entry which is preliminary data.</text>
</comment>
<dbReference type="Gene3D" id="3.40.50.300">
    <property type="entry name" value="P-loop containing nucleotide triphosphate hydrolases"/>
    <property type="match status" value="2"/>
</dbReference>
<keyword evidence="2 6" id="KW-0378">Hydrolase</keyword>
<dbReference type="GO" id="GO:0016787">
    <property type="term" value="F:hydrolase activity"/>
    <property type="evidence" value="ECO:0007669"/>
    <property type="project" value="UniProtKB-UniRule"/>
</dbReference>
<evidence type="ECO:0000259" key="7">
    <source>
        <dbReference type="PROSITE" id="PS51198"/>
    </source>
</evidence>
<name>A0A4R5CZP4_9FLAO</name>
<evidence type="ECO:0000256" key="3">
    <source>
        <dbReference type="ARBA" id="ARBA00022806"/>
    </source>
</evidence>
<keyword evidence="1 6" id="KW-0547">Nucleotide-binding</keyword>
<dbReference type="PANTHER" id="PTHR11070:SF2">
    <property type="entry name" value="ATP-DEPENDENT DNA HELICASE SRS2"/>
    <property type="match status" value="1"/>
</dbReference>
<dbReference type="GO" id="GO:0003677">
    <property type="term" value="F:DNA binding"/>
    <property type="evidence" value="ECO:0007669"/>
    <property type="project" value="InterPro"/>
</dbReference>
<evidence type="ECO:0000313" key="9">
    <source>
        <dbReference type="Proteomes" id="UP000294597"/>
    </source>
</evidence>
<dbReference type="GO" id="GO:0000725">
    <property type="term" value="P:recombinational repair"/>
    <property type="evidence" value="ECO:0007669"/>
    <property type="project" value="TreeGrafter"/>
</dbReference>
<dbReference type="GO" id="GO:0043138">
    <property type="term" value="F:3'-5' DNA helicase activity"/>
    <property type="evidence" value="ECO:0007669"/>
    <property type="project" value="TreeGrafter"/>
</dbReference>
<dbReference type="GO" id="GO:0005524">
    <property type="term" value="F:ATP binding"/>
    <property type="evidence" value="ECO:0007669"/>
    <property type="project" value="UniProtKB-UniRule"/>
</dbReference>
<dbReference type="SUPFAM" id="SSF52540">
    <property type="entry name" value="P-loop containing nucleoside triphosphate hydrolases"/>
    <property type="match status" value="1"/>
</dbReference>
<dbReference type="PANTHER" id="PTHR11070">
    <property type="entry name" value="UVRD / RECB / PCRA DNA HELICASE FAMILY MEMBER"/>
    <property type="match status" value="1"/>
</dbReference>
<keyword evidence="9" id="KW-1185">Reference proteome</keyword>
<accession>A0A4R5CZP4</accession>
<dbReference type="RefSeq" id="WP_132109409.1">
    <property type="nucleotide sequence ID" value="NZ_SMFO01000002.1"/>
</dbReference>
<keyword evidence="3 6" id="KW-0347">Helicase</keyword>
<evidence type="ECO:0000256" key="5">
    <source>
        <dbReference type="ARBA" id="ARBA00034923"/>
    </source>
</evidence>
<evidence type="ECO:0000256" key="4">
    <source>
        <dbReference type="ARBA" id="ARBA00022840"/>
    </source>
</evidence>
<dbReference type="Pfam" id="PF00580">
    <property type="entry name" value="UvrD-helicase"/>
    <property type="match status" value="1"/>
</dbReference>
<dbReference type="InterPro" id="IPR000212">
    <property type="entry name" value="DNA_helicase_UvrD/REP"/>
</dbReference>
<protein>
    <recommendedName>
        <fullName evidence="5">DNA 3'-5' helicase II</fullName>
    </recommendedName>
</protein>
<dbReference type="PROSITE" id="PS51198">
    <property type="entry name" value="UVRD_HELICASE_ATP_BIND"/>
    <property type="match status" value="1"/>
</dbReference>
<evidence type="ECO:0000256" key="2">
    <source>
        <dbReference type="ARBA" id="ARBA00022801"/>
    </source>
</evidence>
<feature type="domain" description="UvrD-like helicase ATP-binding" evidence="7">
    <location>
        <begin position="11"/>
        <end position="284"/>
    </location>
</feature>